<dbReference type="InterPro" id="IPR037386">
    <property type="entry name" value="CCDC40"/>
</dbReference>
<sequence length="95" mass="10852">MLQLTFTRGLSEDLSSEVKVMKKVKGREAEEKEQAEQQLLKQDLYVESLTKIVEKLTEQIDVYESQVKGQAEDTRAFRLLQTEVSVTQTAVALTF</sequence>
<dbReference type="GO" id="GO:0035082">
    <property type="term" value="P:axoneme assembly"/>
    <property type="evidence" value="ECO:0007669"/>
    <property type="project" value="InterPro"/>
</dbReference>
<name>A0A4Z2EAS4_9TELE</name>
<dbReference type="GO" id="GO:0005737">
    <property type="term" value="C:cytoplasm"/>
    <property type="evidence" value="ECO:0007669"/>
    <property type="project" value="TreeGrafter"/>
</dbReference>
<protein>
    <submittedName>
        <fullName evidence="2">Coiled-coil domain-containing protein 40</fullName>
    </submittedName>
</protein>
<reference evidence="2 3" key="1">
    <citation type="submission" date="2019-03" db="EMBL/GenBank/DDBJ databases">
        <title>First draft genome of Liparis tanakae, snailfish: a comprehensive survey of snailfish specific genes.</title>
        <authorList>
            <person name="Kim W."/>
            <person name="Song I."/>
            <person name="Jeong J.-H."/>
            <person name="Kim D."/>
            <person name="Kim S."/>
            <person name="Ryu S."/>
            <person name="Song J.Y."/>
            <person name="Lee S.K."/>
        </authorList>
    </citation>
    <scope>NUCLEOTIDE SEQUENCE [LARGE SCALE GENOMIC DNA]</scope>
    <source>
        <tissue evidence="2">Muscle</tissue>
    </source>
</reference>
<evidence type="ECO:0000313" key="2">
    <source>
        <dbReference type="EMBL" id="TNN25977.1"/>
    </source>
</evidence>
<evidence type="ECO:0000256" key="1">
    <source>
        <dbReference type="SAM" id="Coils"/>
    </source>
</evidence>
<dbReference type="PANTHER" id="PTHR16275">
    <property type="entry name" value="COILED-COIL DOMAIN-CONTAINING PROTEIN 40"/>
    <property type="match status" value="1"/>
</dbReference>
<comment type="caution">
    <text evidence="2">The sequence shown here is derived from an EMBL/GenBank/DDBJ whole genome shotgun (WGS) entry which is preliminary data.</text>
</comment>
<dbReference type="GO" id="GO:0060287">
    <property type="term" value="P:epithelial cilium movement involved in determination of left/right asymmetry"/>
    <property type="evidence" value="ECO:0007669"/>
    <property type="project" value="TreeGrafter"/>
</dbReference>
<dbReference type="OrthoDB" id="188741at2759"/>
<organism evidence="2 3">
    <name type="scientific">Liparis tanakae</name>
    <name type="common">Tanaka's snailfish</name>
    <dbReference type="NCBI Taxonomy" id="230148"/>
    <lineage>
        <taxon>Eukaryota</taxon>
        <taxon>Metazoa</taxon>
        <taxon>Chordata</taxon>
        <taxon>Craniata</taxon>
        <taxon>Vertebrata</taxon>
        <taxon>Euteleostomi</taxon>
        <taxon>Actinopterygii</taxon>
        <taxon>Neopterygii</taxon>
        <taxon>Teleostei</taxon>
        <taxon>Neoteleostei</taxon>
        <taxon>Acanthomorphata</taxon>
        <taxon>Eupercaria</taxon>
        <taxon>Perciformes</taxon>
        <taxon>Cottioidei</taxon>
        <taxon>Cottales</taxon>
        <taxon>Liparidae</taxon>
        <taxon>Liparis</taxon>
    </lineage>
</organism>
<dbReference type="Proteomes" id="UP000314294">
    <property type="component" value="Unassembled WGS sequence"/>
</dbReference>
<dbReference type="PANTHER" id="PTHR16275:SF8">
    <property type="entry name" value="COILED-COIL DOMAIN-CONTAINING PROTEIN 40"/>
    <property type="match status" value="1"/>
</dbReference>
<accession>A0A4Z2EAS4</accession>
<keyword evidence="3" id="KW-1185">Reference proteome</keyword>
<dbReference type="GO" id="GO:0005929">
    <property type="term" value="C:cilium"/>
    <property type="evidence" value="ECO:0007669"/>
    <property type="project" value="TreeGrafter"/>
</dbReference>
<dbReference type="AlphaFoldDB" id="A0A4Z2EAS4"/>
<feature type="coiled-coil region" evidence="1">
    <location>
        <begin position="46"/>
        <end position="73"/>
    </location>
</feature>
<proteinExistence type="predicted"/>
<evidence type="ECO:0000313" key="3">
    <source>
        <dbReference type="Proteomes" id="UP000314294"/>
    </source>
</evidence>
<dbReference type="GO" id="GO:0005576">
    <property type="term" value="C:extracellular region"/>
    <property type="evidence" value="ECO:0007669"/>
    <property type="project" value="GOC"/>
</dbReference>
<dbReference type="EMBL" id="SRLO01011225">
    <property type="protein sequence ID" value="TNN25977.1"/>
    <property type="molecule type" value="Genomic_DNA"/>
</dbReference>
<keyword evidence="1" id="KW-0175">Coiled coil</keyword>
<gene>
    <name evidence="2" type="primary">ccdc40_0</name>
    <name evidence="2" type="ORF">EYF80_063886</name>
</gene>
<dbReference type="GO" id="GO:0001947">
    <property type="term" value="P:heart looping"/>
    <property type="evidence" value="ECO:0007669"/>
    <property type="project" value="TreeGrafter"/>
</dbReference>